<accession>A0A078R3T2</accession>
<dbReference type="EMBL" id="JNHI01000023">
    <property type="protein sequence ID" value="KDS28617.1"/>
    <property type="molecule type" value="Genomic_DNA"/>
</dbReference>
<dbReference type="Proteomes" id="UP000028134">
    <property type="component" value="Unassembled WGS sequence"/>
</dbReference>
<evidence type="ECO:0000313" key="2">
    <source>
        <dbReference type="Proteomes" id="UP000028134"/>
    </source>
</evidence>
<name>A0A078R3T2_PHOVU</name>
<gene>
    <name evidence="1" type="ORF">M097_3147</name>
</gene>
<organism evidence="1 2">
    <name type="scientific">Phocaeicola vulgatus str. 3775 SL</name>
    <name type="common">B</name>
    <name type="synonym">iv</name>
    <dbReference type="NCBI Taxonomy" id="1339350"/>
    <lineage>
        <taxon>Bacteria</taxon>
        <taxon>Pseudomonadati</taxon>
        <taxon>Bacteroidota</taxon>
        <taxon>Bacteroidia</taxon>
        <taxon>Bacteroidales</taxon>
        <taxon>Bacteroidaceae</taxon>
        <taxon>Phocaeicola</taxon>
    </lineage>
</organism>
<comment type="caution">
    <text evidence="1">The sequence shown here is derived from an EMBL/GenBank/DDBJ whole genome shotgun (WGS) entry which is preliminary data.</text>
</comment>
<protein>
    <submittedName>
        <fullName evidence="1">Uncharacterized protein</fullName>
    </submittedName>
</protein>
<evidence type="ECO:0000313" key="1">
    <source>
        <dbReference type="EMBL" id="KDS28617.1"/>
    </source>
</evidence>
<feature type="non-terminal residue" evidence="1">
    <location>
        <position position="33"/>
    </location>
</feature>
<dbReference type="AlphaFoldDB" id="A0A078R3T2"/>
<sequence>MDSLLKGRLIQDGIMSPHVHMIKGIPVDDGDAF</sequence>
<reference evidence="1 2" key="1">
    <citation type="submission" date="2014-04" db="EMBL/GenBank/DDBJ databases">
        <authorList>
            <person name="Sears C."/>
            <person name="Carroll K."/>
            <person name="Sack B.R."/>
            <person name="Qadri F."/>
            <person name="Myers L.L."/>
            <person name="Chung G.-T."/>
            <person name="Escheverria P."/>
            <person name="Fraser C.M."/>
            <person name="Sadzewicz L."/>
            <person name="Shefchek K.A."/>
            <person name="Tallon L."/>
            <person name="Das S.P."/>
            <person name="Daugherty S."/>
            <person name="Mongodin E.F."/>
        </authorList>
    </citation>
    <scope>NUCLEOTIDE SEQUENCE [LARGE SCALE GENOMIC DNA]</scope>
    <source>
        <strain evidence="2">3775 SL(B) 10 (iv)</strain>
    </source>
</reference>
<proteinExistence type="predicted"/>